<feature type="region of interest" description="Disordered" evidence="1">
    <location>
        <begin position="573"/>
        <end position="605"/>
    </location>
</feature>
<organism evidence="2 3">
    <name type="scientific">Macrostomum lignano</name>
    <dbReference type="NCBI Taxonomy" id="282301"/>
    <lineage>
        <taxon>Eukaryota</taxon>
        <taxon>Metazoa</taxon>
        <taxon>Spiralia</taxon>
        <taxon>Lophotrochozoa</taxon>
        <taxon>Platyhelminthes</taxon>
        <taxon>Rhabditophora</taxon>
        <taxon>Macrostomorpha</taxon>
        <taxon>Macrostomida</taxon>
        <taxon>Macrostomidae</taxon>
        <taxon>Macrostomum</taxon>
    </lineage>
</organism>
<name>A0A1I8G2C1_9PLAT</name>
<evidence type="ECO:0000313" key="2">
    <source>
        <dbReference type="Proteomes" id="UP000095280"/>
    </source>
</evidence>
<feature type="compositionally biased region" description="Low complexity" evidence="1">
    <location>
        <begin position="573"/>
        <end position="585"/>
    </location>
</feature>
<evidence type="ECO:0000313" key="3">
    <source>
        <dbReference type="WBParaSite" id="maker-uti_cns_0000686-snap-gene-0.6-mRNA-1"/>
    </source>
</evidence>
<dbReference type="WBParaSite" id="maker-uti_cns_0000686-snap-gene-0.6-mRNA-1">
    <property type="protein sequence ID" value="maker-uti_cns_0000686-snap-gene-0.6-mRNA-1"/>
    <property type="gene ID" value="maker-uti_cns_0000686-snap-gene-0.6"/>
</dbReference>
<reference evidence="3" key="1">
    <citation type="submission" date="2016-11" db="UniProtKB">
        <authorList>
            <consortium name="WormBaseParasite"/>
        </authorList>
    </citation>
    <scope>IDENTIFICATION</scope>
</reference>
<sequence>MAPGRILMSEYPAPSTEEVYYYWPESKRAPNVFRWGKRANVFRWGKRAMCSDGANATTRCTCRSDLAAKPTKWSTEHLSTVHLQPLLRLKSAVDAGYVRRDWRRQSVIAGAETVAPGLGPAYSLIIGASGLLNHDLGQAVHAAESLQQLGRIGWHEHVTLRLRLLLVLNKPALDSPHQLRQNEAANAAAVQAEQGVAFGVVQRQRSVVTFATVGHIDAGSGGVSQNVVTAGRLRQTHGSLGDCCSPPLADAFPPLFKLLDEELRKLTPPELDRLLSSRFNKATAEAPLNGFDFGAGSGECDSSSGLRHCAIVLATVVQPSPQPEVLLEQRLAPTISHLSEQLRMARWMGLAGQVASPPAGSAPACSSSRKFAHNGHVAIDNGQYEWSDSANIVGRVHSGNHIGVPQHVYPVEVHSNVAGRVAGILAQHFAGRFHVFLARQQGPFDALQNAQSRGISGPDESLAQRRALFSGQVAGVGRGEAQHGGVPAQLGLHVDLDVVGPLAVASGRSDAAKPAPLNPGWLGQVGRLARARALLAVSVQLNGKLSKLGVPAQIVVGKIIVKAKNAGTAAAGAAGKADEAAGTDTINAPTSEASKQTSASPAPPAAKTASISQLVGIGLVRRASDALTARQRSATGGSAVNSAGSCLSCSKSAMSVLPSSRKNSRHLLSPTTNWRYSGQRLQICAIVGIDLSKQSGHSLVVGLVFNQHEAQLGGRSGFNSHHWVLAVGLDAANRQRRSCLRSGRGSSRGISRSIKTSTCCWYFSPSFMSTAVNWFTESNSISWARRRSPGARRLGSKRATGLGTVDAASGTTATAVIVLPLAIGQHWRGLLSSDWNWRLLAPATIGGDGKGPNSGVHLIRRHELPHQIETIRLAFDNWLAAAPELRLADLAAVSPPLPNPPKPDLLSELCDPILASSRRCPKLLTELGPPPPPAPPTVRRRLLLATA</sequence>
<proteinExistence type="predicted"/>
<feature type="compositionally biased region" description="Low complexity" evidence="1">
    <location>
        <begin position="593"/>
        <end position="605"/>
    </location>
</feature>
<dbReference type="Proteomes" id="UP000095280">
    <property type="component" value="Unplaced"/>
</dbReference>
<dbReference type="AlphaFoldDB" id="A0A1I8G2C1"/>
<keyword evidence="2" id="KW-1185">Reference proteome</keyword>
<accession>A0A1I8G2C1</accession>
<protein>
    <submittedName>
        <fullName evidence="3">SWIM-type domain-containing protein</fullName>
    </submittedName>
</protein>
<evidence type="ECO:0000256" key="1">
    <source>
        <dbReference type="SAM" id="MobiDB-lite"/>
    </source>
</evidence>